<evidence type="ECO:0000313" key="1">
    <source>
        <dbReference type="EMBL" id="KAK9807208.1"/>
    </source>
</evidence>
<protein>
    <recommendedName>
        <fullName evidence="3">Acetamidase</fullName>
    </recommendedName>
</protein>
<organism evidence="1 2">
    <name type="scientific">Symbiochloris irregularis</name>
    <dbReference type="NCBI Taxonomy" id="706552"/>
    <lineage>
        <taxon>Eukaryota</taxon>
        <taxon>Viridiplantae</taxon>
        <taxon>Chlorophyta</taxon>
        <taxon>core chlorophytes</taxon>
        <taxon>Trebouxiophyceae</taxon>
        <taxon>Trebouxiales</taxon>
        <taxon>Trebouxiaceae</taxon>
        <taxon>Symbiochloris</taxon>
    </lineage>
</organism>
<evidence type="ECO:0000313" key="2">
    <source>
        <dbReference type="Proteomes" id="UP001465755"/>
    </source>
</evidence>
<dbReference type="Pfam" id="PF03069">
    <property type="entry name" value="FmdA_AmdA"/>
    <property type="match status" value="2"/>
</dbReference>
<keyword evidence="2" id="KW-1185">Reference proteome</keyword>
<dbReference type="EMBL" id="JALJOQ010000033">
    <property type="protein sequence ID" value="KAK9807208.1"/>
    <property type="molecule type" value="Genomic_DNA"/>
</dbReference>
<dbReference type="SUPFAM" id="SSF141130">
    <property type="entry name" value="Acetamidase/Formamidase-like"/>
    <property type="match status" value="1"/>
</dbReference>
<dbReference type="AlphaFoldDB" id="A0AAW1PFD2"/>
<dbReference type="InterPro" id="IPR004304">
    <property type="entry name" value="FmdA_AmdA"/>
</dbReference>
<evidence type="ECO:0008006" key="3">
    <source>
        <dbReference type="Google" id="ProtNLM"/>
    </source>
</evidence>
<dbReference type="Gene3D" id="3.10.28.20">
    <property type="entry name" value="Acetamidase/Formamidase-like domains"/>
    <property type="match status" value="1"/>
</dbReference>
<gene>
    <name evidence="1" type="ORF">WJX73_009034</name>
</gene>
<sequence length="437" mass="48162">MITHHAGDDYDKMIRGDPGMEDIYHWGPEGQNVHTRGRTGTGDGVHVLTGPIYVCGAEQGDVLKVEILDLRPRVNPSTGKTYGSNAAANWGYQFRAGFLDGKPREVVTIYEILRDETGNITWAVPDYQFQYGNYLEDGKTNANGYQGPSTYCLPTEGGYGDTGPNLLANWTNANDEFKNLSVPCVNGQQQFSGLYYPGIITKHPTGTEDYSIRGKFRVPVNFHIGNMILAAATNYTVDSVPPSVFGGNIDNRRIGKGATMYYPVQVPGALLSMGDAHTAQGNSEFDGTGIETSINGDFRITLLKADELPIEAEDLTFPLLENDNEWVVHGFTYANYLNELDTPFKTVYADSTLDRAMTVAYNNTRDFMMRSFDLTEDQAISAITLVVDFEVTQVVDGNWGIHTVIPKWPFTNSTEQFSPTVFPGSSKPAEVTMLTTI</sequence>
<dbReference type="Gene3D" id="2.60.120.580">
    <property type="entry name" value="Acetamidase/Formamidase-like domains"/>
    <property type="match status" value="2"/>
</dbReference>
<dbReference type="PANTHER" id="PTHR31891">
    <property type="entry name" value="FORMAMIDASE C869.04-RELATED"/>
    <property type="match status" value="1"/>
</dbReference>
<proteinExistence type="predicted"/>
<reference evidence="1 2" key="1">
    <citation type="journal article" date="2024" name="Nat. Commun.">
        <title>Phylogenomics reveals the evolutionary origins of lichenization in chlorophyte algae.</title>
        <authorList>
            <person name="Puginier C."/>
            <person name="Libourel C."/>
            <person name="Otte J."/>
            <person name="Skaloud P."/>
            <person name="Haon M."/>
            <person name="Grisel S."/>
            <person name="Petersen M."/>
            <person name="Berrin J.G."/>
            <person name="Delaux P.M."/>
            <person name="Dal Grande F."/>
            <person name="Keller J."/>
        </authorList>
    </citation>
    <scope>NUCLEOTIDE SEQUENCE [LARGE SCALE GENOMIC DNA]</scope>
    <source>
        <strain evidence="1 2">SAG 2036</strain>
    </source>
</reference>
<dbReference type="GO" id="GO:0016811">
    <property type="term" value="F:hydrolase activity, acting on carbon-nitrogen (but not peptide) bonds, in linear amides"/>
    <property type="evidence" value="ECO:0007669"/>
    <property type="project" value="InterPro"/>
</dbReference>
<dbReference type="PANTHER" id="PTHR31891:SF1">
    <property type="entry name" value="FORMAMIDASE C869.04-RELATED"/>
    <property type="match status" value="1"/>
</dbReference>
<dbReference type="Proteomes" id="UP001465755">
    <property type="component" value="Unassembled WGS sequence"/>
</dbReference>
<name>A0AAW1PFD2_9CHLO</name>
<comment type="caution">
    <text evidence="1">The sequence shown here is derived from an EMBL/GenBank/DDBJ whole genome shotgun (WGS) entry which is preliminary data.</text>
</comment>
<accession>A0AAW1PFD2</accession>